<dbReference type="InterPro" id="IPR032041">
    <property type="entry name" value="Cdc73_N"/>
</dbReference>
<dbReference type="Pfam" id="PF16050">
    <property type="entry name" value="CDC73_N"/>
    <property type="match status" value="1"/>
</dbReference>
<feature type="compositionally biased region" description="Polar residues" evidence="6">
    <location>
        <begin position="223"/>
        <end position="234"/>
    </location>
</feature>
<dbReference type="GO" id="GO:0006368">
    <property type="term" value="P:transcription elongation by RNA polymerase II"/>
    <property type="evidence" value="ECO:0007669"/>
    <property type="project" value="InterPro"/>
</dbReference>
<dbReference type="STRING" id="387005.A0A183I048"/>
<evidence type="ECO:0000259" key="8">
    <source>
        <dbReference type="Pfam" id="PF16050"/>
    </source>
</evidence>
<dbReference type="PANTHER" id="PTHR12466">
    <property type="entry name" value="CDC73 DOMAIN PROTEIN"/>
    <property type="match status" value="1"/>
</dbReference>
<evidence type="ECO:0000313" key="10">
    <source>
        <dbReference type="Proteomes" id="UP000267606"/>
    </source>
</evidence>
<evidence type="ECO:0000313" key="11">
    <source>
        <dbReference type="WBParaSite" id="OFLC_0001311101-mRNA-1"/>
    </source>
</evidence>
<comment type="subcellular location">
    <subcellularLocation>
        <location evidence="1">Nucleus</location>
    </subcellularLocation>
</comment>
<accession>A0A183I048</accession>
<dbReference type="FunFam" id="3.40.50.11990:FF:000002">
    <property type="entry name" value="protein CDC73 homolog"/>
    <property type="match status" value="1"/>
</dbReference>
<dbReference type="AlphaFoldDB" id="A0A183I048"/>
<evidence type="ECO:0000256" key="6">
    <source>
        <dbReference type="SAM" id="MobiDB-lite"/>
    </source>
</evidence>
<name>A0A183I048_9BILA</name>
<dbReference type="GO" id="GO:0000993">
    <property type="term" value="F:RNA polymerase II complex binding"/>
    <property type="evidence" value="ECO:0007669"/>
    <property type="project" value="TreeGrafter"/>
</dbReference>
<feature type="compositionally biased region" description="Polar residues" evidence="6">
    <location>
        <begin position="288"/>
        <end position="301"/>
    </location>
</feature>
<dbReference type="GO" id="GO:0032968">
    <property type="term" value="P:positive regulation of transcription elongation by RNA polymerase II"/>
    <property type="evidence" value="ECO:0007669"/>
    <property type="project" value="TreeGrafter"/>
</dbReference>
<dbReference type="InterPro" id="IPR007852">
    <property type="entry name" value="Cdc73/Parafibromin"/>
</dbReference>
<dbReference type="EMBL" id="UZAJ01040049">
    <property type="protein sequence ID" value="VDP12936.1"/>
    <property type="molecule type" value="Genomic_DNA"/>
</dbReference>
<feature type="domain" description="Paf1 complex subunit Cdc73 N-terminal" evidence="8">
    <location>
        <begin position="1"/>
        <end position="200"/>
    </location>
</feature>
<dbReference type="PANTHER" id="PTHR12466:SF8">
    <property type="entry name" value="PARAFIBROMIN"/>
    <property type="match status" value="1"/>
</dbReference>
<reference evidence="9 10" key="2">
    <citation type="submission" date="2018-11" db="EMBL/GenBank/DDBJ databases">
        <authorList>
            <consortium name="Pathogen Informatics"/>
        </authorList>
    </citation>
    <scope>NUCLEOTIDE SEQUENCE [LARGE SCALE GENOMIC DNA]</scope>
</reference>
<dbReference type="GO" id="GO:0016593">
    <property type="term" value="C:Cdc73/Paf1 complex"/>
    <property type="evidence" value="ECO:0007669"/>
    <property type="project" value="InterPro"/>
</dbReference>
<reference evidence="11" key="1">
    <citation type="submission" date="2016-06" db="UniProtKB">
        <authorList>
            <consortium name="WormBaseParasite"/>
        </authorList>
    </citation>
    <scope>IDENTIFICATION</scope>
</reference>
<keyword evidence="4" id="KW-0804">Transcription</keyword>
<dbReference type="Pfam" id="PF05179">
    <property type="entry name" value="CDC73_C"/>
    <property type="match status" value="1"/>
</dbReference>
<gene>
    <name evidence="9" type="ORF">OFLC_LOCUS13110</name>
</gene>
<feature type="region of interest" description="Disordered" evidence="6">
    <location>
        <begin position="222"/>
        <end position="248"/>
    </location>
</feature>
<keyword evidence="5" id="KW-0539">Nucleus</keyword>
<evidence type="ECO:0000256" key="1">
    <source>
        <dbReference type="ARBA" id="ARBA00004123"/>
    </source>
</evidence>
<evidence type="ECO:0000256" key="2">
    <source>
        <dbReference type="ARBA" id="ARBA00010427"/>
    </source>
</evidence>
<dbReference type="WBParaSite" id="OFLC_0001311101-mRNA-1">
    <property type="protein sequence ID" value="OFLC_0001311101-mRNA-1"/>
    <property type="gene ID" value="OFLC_0001311101"/>
</dbReference>
<evidence type="ECO:0000259" key="7">
    <source>
        <dbReference type="Pfam" id="PF05179"/>
    </source>
</evidence>
<feature type="region of interest" description="Disordered" evidence="6">
    <location>
        <begin position="288"/>
        <end position="310"/>
    </location>
</feature>
<comment type="similarity">
    <text evidence="2">Belongs to the CDC73 family.</text>
</comment>
<evidence type="ECO:0000313" key="9">
    <source>
        <dbReference type="EMBL" id="VDP12936.1"/>
    </source>
</evidence>
<dbReference type="InterPro" id="IPR031336">
    <property type="entry name" value="CDC73_C"/>
</dbReference>
<sequence>MADPLKLLHEYAVGRRTMREIKNGNQRYYVFGDAAYRRDVKTNLMVYGRQNEYYTLESLLLLWENREMQHTAYVKDASGKGIQCVTRPDRRELLAYLKGEREQPPQTVDLLAPIPAPIPVSRLIDQNEPEVKKARYDGEENRQRIQNLLKGTVTEDNKSADVEGVRDLSDKLTADKIAALKNKRKKNMARNTIKSVDDSSTDKILIAVLFYLLPQLREEAAQRQKSTIPPSRTISNDRTRTQPAGYSRYDQEKFNKDQTAGFKIETGLTFQGTSIMSASGAKPMVVESSTPAKTLTPSADNGNPRHQKRQSRTPIIIIPAAGTSLITMFNVRDILQDMRFITTEERKTTCRRENEVLIQRLKHDGVTVPYRVVENPLKFGDDEWSRVVAVFVQGPAWQFKGWRWGGNPTDIFANVAAFHLMYDDQKTDNNVAKWSVNVLKLSRTKRHLDRAILARFWETLDRYIIKNKPHLRY</sequence>
<evidence type="ECO:0000256" key="4">
    <source>
        <dbReference type="ARBA" id="ARBA00023163"/>
    </source>
</evidence>
<evidence type="ECO:0000256" key="3">
    <source>
        <dbReference type="ARBA" id="ARBA00023015"/>
    </source>
</evidence>
<dbReference type="Proteomes" id="UP000267606">
    <property type="component" value="Unassembled WGS sequence"/>
</dbReference>
<evidence type="ECO:0000256" key="5">
    <source>
        <dbReference type="ARBA" id="ARBA00023242"/>
    </source>
</evidence>
<dbReference type="InterPro" id="IPR038103">
    <property type="entry name" value="CDC73_C_sf"/>
</dbReference>
<organism evidence="11">
    <name type="scientific">Onchocerca flexuosa</name>
    <dbReference type="NCBI Taxonomy" id="387005"/>
    <lineage>
        <taxon>Eukaryota</taxon>
        <taxon>Metazoa</taxon>
        <taxon>Ecdysozoa</taxon>
        <taxon>Nematoda</taxon>
        <taxon>Chromadorea</taxon>
        <taxon>Rhabditida</taxon>
        <taxon>Spirurina</taxon>
        <taxon>Spiruromorpha</taxon>
        <taxon>Filarioidea</taxon>
        <taxon>Onchocercidae</taxon>
        <taxon>Onchocerca</taxon>
    </lineage>
</organism>
<feature type="domain" description="Cell division control protein 73 C-terminal" evidence="7">
    <location>
        <begin position="311"/>
        <end position="462"/>
    </location>
</feature>
<proteinExistence type="inferred from homology"/>
<protein>
    <submittedName>
        <fullName evidence="11">Parafibromin</fullName>
    </submittedName>
</protein>
<dbReference type="Gene3D" id="3.40.50.11990">
    <property type="entry name" value="RNA polymerase II accessory factor, Cdc73 C-terminal domain"/>
    <property type="match status" value="1"/>
</dbReference>
<keyword evidence="10" id="KW-1185">Reference proteome</keyword>
<keyword evidence="3" id="KW-0805">Transcription regulation</keyword>